<dbReference type="InterPro" id="IPR000010">
    <property type="entry name" value="Cystatin_dom"/>
</dbReference>
<evidence type="ECO:0000256" key="2">
    <source>
        <dbReference type="ARBA" id="ARBA00022704"/>
    </source>
</evidence>
<evidence type="ECO:0000259" key="4">
    <source>
        <dbReference type="Pfam" id="PF16845"/>
    </source>
</evidence>
<organism evidence="5 6">
    <name type="scientific">Heracleum sosnowskyi</name>
    <dbReference type="NCBI Taxonomy" id="360622"/>
    <lineage>
        <taxon>Eukaryota</taxon>
        <taxon>Viridiplantae</taxon>
        <taxon>Streptophyta</taxon>
        <taxon>Embryophyta</taxon>
        <taxon>Tracheophyta</taxon>
        <taxon>Spermatophyta</taxon>
        <taxon>Magnoliopsida</taxon>
        <taxon>eudicotyledons</taxon>
        <taxon>Gunneridae</taxon>
        <taxon>Pentapetalae</taxon>
        <taxon>asterids</taxon>
        <taxon>campanulids</taxon>
        <taxon>Apiales</taxon>
        <taxon>Apiaceae</taxon>
        <taxon>Apioideae</taxon>
        <taxon>apioid superclade</taxon>
        <taxon>Tordylieae</taxon>
        <taxon>Tordyliinae</taxon>
        <taxon>Heracleum</taxon>
    </lineage>
</organism>
<dbReference type="Gene3D" id="3.10.450.10">
    <property type="match status" value="1"/>
</dbReference>
<evidence type="ECO:0000313" key="6">
    <source>
        <dbReference type="Proteomes" id="UP001237642"/>
    </source>
</evidence>
<sequence>MALKSYIILLTLVALSLLVLPGQGYPPSQWQPIENLNDPHVQDVATFAVKTYNSRLHDETQYLDYLKIVKGEYLQSGFDGAPDYRLNIVAKQHDDGVVGNYQTFVHDDIWFKAKIYVYLIKLQK</sequence>
<dbReference type="SUPFAM" id="SSF54403">
    <property type="entry name" value="Cystatin/monellin"/>
    <property type="match status" value="1"/>
</dbReference>
<dbReference type="PANTHER" id="PTHR47364:SF2">
    <property type="entry name" value="CYSTEINE PROTEINASE INHIBITOR 5"/>
    <property type="match status" value="1"/>
</dbReference>
<dbReference type="Proteomes" id="UP001237642">
    <property type="component" value="Unassembled WGS sequence"/>
</dbReference>
<gene>
    <name evidence="5" type="ORF">POM88_002746</name>
</gene>
<accession>A0AAD8NCA1</accession>
<reference evidence="5" key="1">
    <citation type="submission" date="2023-02" db="EMBL/GenBank/DDBJ databases">
        <title>Genome of toxic invasive species Heracleum sosnowskyi carries increased number of genes despite the absence of recent whole-genome duplications.</title>
        <authorList>
            <person name="Schelkunov M."/>
            <person name="Shtratnikova V."/>
            <person name="Makarenko M."/>
            <person name="Klepikova A."/>
            <person name="Omelchenko D."/>
            <person name="Novikova G."/>
            <person name="Obukhova E."/>
            <person name="Bogdanov V."/>
            <person name="Penin A."/>
            <person name="Logacheva M."/>
        </authorList>
    </citation>
    <scope>NUCLEOTIDE SEQUENCE</scope>
    <source>
        <strain evidence="5">Hsosn_3</strain>
        <tissue evidence="5">Leaf</tissue>
    </source>
</reference>
<dbReference type="Pfam" id="PF16845">
    <property type="entry name" value="SQAPI"/>
    <property type="match status" value="1"/>
</dbReference>
<protein>
    <recommendedName>
        <fullName evidence="4">Cystatin domain-containing protein</fullName>
    </recommendedName>
</protein>
<evidence type="ECO:0000313" key="5">
    <source>
        <dbReference type="EMBL" id="KAK1403141.1"/>
    </source>
</evidence>
<dbReference type="InterPro" id="IPR046350">
    <property type="entry name" value="Cystatin_sf"/>
</dbReference>
<reference evidence="5" key="2">
    <citation type="submission" date="2023-05" db="EMBL/GenBank/DDBJ databases">
        <authorList>
            <person name="Schelkunov M.I."/>
        </authorList>
    </citation>
    <scope>NUCLEOTIDE SEQUENCE</scope>
    <source>
        <strain evidence="5">Hsosn_3</strain>
        <tissue evidence="5">Leaf</tissue>
    </source>
</reference>
<evidence type="ECO:0000256" key="3">
    <source>
        <dbReference type="SAM" id="SignalP"/>
    </source>
</evidence>
<keyword evidence="1" id="KW-0646">Protease inhibitor</keyword>
<keyword evidence="6" id="KW-1185">Reference proteome</keyword>
<dbReference type="PANTHER" id="PTHR47364">
    <property type="entry name" value="CYSTEINE PROTEINASE INHIBITOR 5"/>
    <property type="match status" value="1"/>
</dbReference>
<feature type="signal peptide" evidence="3">
    <location>
        <begin position="1"/>
        <end position="24"/>
    </location>
</feature>
<keyword evidence="2" id="KW-0789">Thiol protease inhibitor</keyword>
<name>A0AAD8NCA1_9APIA</name>
<feature type="chain" id="PRO_5041920031" description="Cystatin domain-containing protein" evidence="3">
    <location>
        <begin position="25"/>
        <end position="124"/>
    </location>
</feature>
<comment type="caution">
    <text evidence="5">The sequence shown here is derived from an EMBL/GenBank/DDBJ whole genome shotgun (WGS) entry which is preliminary data.</text>
</comment>
<evidence type="ECO:0000256" key="1">
    <source>
        <dbReference type="ARBA" id="ARBA00022690"/>
    </source>
</evidence>
<keyword evidence="3" id="KW-0732">Signal</keyword>
<dbReference type="GO" id="GO:0004869">
    <property type="term" value="F:cysteine-type endopeptidase inhibitor activity"/>
    <property type="evidence" value="ECO:0007669"/>
    <property type="project" value="UniProtKB-KW"/>
</dbReference>
<feature type="domain" description="Cystatin" evidence="4">
    <location>
        <begin position="33"/>
        <end position="114"/>
    </location>
</feature>
<dbReference type="AlphaFoldDB" id="A0AAD8NCA1"/>
<proteinExistence type="predicted"/>
<dbReference type="EMBL" id="JAUIZM010000001">
    <property type="protein sequence ID" value="KAK1403141.1"/>
    <property type="molecule type" value="Genomic_DNA"/>
</dbReference>